<keyword evidence="2" id="KW-0378">Hydrolase</keyword>
<evidence type="ECO:0000313" key="2">
    <source>
        <dbReference type="EMBL" id="CQI98016.1"/>
    </source>
</evidence>
<reference evidence="3" key="1">
    <citation type="submission" date="2015-03" db="EMBL/GenBank/DDBJ databases">
        <authorList>
            <consortium name="Pathogen Informatics"/>
            <person name="Murphy D."/>
        </authorList>
    </citation>
    <scope>NUCLEOTIDE SEQUENCE [LARGE SCALE GENOMIC DNA]</scope>
    <source>
        <strain evidence="3">68/02</strain>
    </source>
</reference>
<dbReference type="CDD" id="cd00085">
    <property type="entry name" value="HNHc"/>
    <property type="match status" value="1"/>
</dbReference>
<dbReference type="GO" id="GO:0003676">
    <property type="term" value="F:nucleic acid binding"/>
    <property type="evidence" value="ECO:0007669"/>
    <property type="project" value="InterPro"/>
</dbReference>
<dbReference type="GO" id="GO:0008270">
    <property type="term" value="F:zinc ion binding"/>
    <property type="evidence" value="ECO:0007669"/>
    <property type="project" value="InterPro"/>
</dbReference>
<organism evidence="2 3">
    <name type="scientific">Yersinia rohdei</name>
    <dbReference type="NCBI Taxonomy" id="29485"/>
    <lineage>
        <taxon>Bacteria</taxon>
        <taxon>Pseudomonadati</taxon>
        <taxon>Pseudomonadota</taxon>
        <taxon>Gammaproteobacteria</taxon>
        <taxon>Enterobacterales</taxon>
        <taxon>Yersiniaceae</taxon>
        <taxon>Yersinia</taxon>
    </lineage>
</organism>
<dbReference type="Proteomes" id="UP000042054">
    <property type="component" value="Unassembled WGS sequence"/>
</dbReference>
<dbReference type="Pfam" id="PF01844">
    <property type="entry name" value="HNH"/>
    <property type="match status" value="1"/>
</dbReference>
<keyword evidence="2" id="KW-0255">Endonuclease</keyword>
<dbReference type="RefSeq" id="WP_050535517.1">
    <property type="nucleotide sequence ID" value="NZ_CABIHQ010000028.1"/>
</dbReference>
<accession>A0A0U1HYS0</accession>
<evidence type="ECO:0000259" key="1">
    <source>
        <dbReference type="Pfam" id="PF01844"/>
    </source>
</evidence>
<dbReference type="OrthoDB" id="9802640at2"/>
<gene>
    <name evidence="2" type="ORF">ERS008555_04019</name>
</gene>
<dbReference type="AlphaFoldDB" id="A0A0U1HYS0"/>
<proteinExistence type="predicted"/>
<evidence type="ECO:0000313" key="3">
    <source>
        <dbReference type="Proteomes" id="UP000042054"/>
    </source>
</evidence>
<name>A0A0U1HYS0_YERRO</name>
<dbReference type="InterPro" id="IPR002711">
    <property type="entry name" value="HNH"/>
</dbReference>
<feature type="domain" description="HNH" evidence="1">
    <location>
        <begin position="132"/>
        <end position="187"/>
    </location>
</feature>
<dbReference type="InterPro" id="IPR003615">
    <property type="entry name" value="HNH_nuc"/>
</dbReference>
<keyword evidence="2" id="KW-0540">Nuclease</keyword>
<dbReference type="EMBL" id="CTKE01000038">
    <property type="protein sequence ID" value="CQI98016.1"/>
    <property type="molecule type" value="Genomic_DNA"/>
</dbReference>
<dbReference type="GO" id="GO:0004519">
    <property type="term" value="F:endonuclease activity"/>
    <property type="evidence" value="ECO:0007669"/>
    <property type="project" value="UniProtKB-KW"/>
</dbReference>
<sequence>MVEYEFDYIDFLVSSGLQRQSANSYRRYLISVSNHLKIDINRTTISSNEEITSLISKMSGGYYADSFVSNCSTAMRRYLSFVNSELSYFHYPDEILNHSEYIEGAKKQIIVNSYERDRDARNKAIEIHGLNCSVCDMNFEDVYGEIGVGFIHVHHLKPLHEINKEYHVDPEDDLITVCPNCHAMLHRLKNRPSKKELKDLIKKKIT</sequence>
<protein>
    <submittedName>
        <fullName evidence="2">Predicted restriction endonuclease</fullName>
    </submittedName>
</protein>